<dbReference type="SUPFAM" id="SSF81606">
    <property type="entry name" value="PP2C-like"/>
    <property type="match status" value="1"/>
</dbReference>
<dbReference type="PROSITE" id="PS51746">
    <property type="entry name" value="PPM_2"/>
    <property type="match status" value="1"/>
</dbReference>
<name>A0A2T1GCD5_9CYAN</name>
<dbReference type="OrthoDB" id="9801841at2"/>
<dbReference type="Pfam" id="PF12773">
    <property type="entry name" value="DZR"/>
    <property type="match status" value="1"/>
</dbReference>
<comment type="caution">
    <text evidence="2">The sequence shown here is derived from an EMBL/GenBank/DDBJ whole genome shotgun (WGS) entry which is preliminary data.</text>
</comment>
<dbReference type="SMART" id="SM00332">
    <property type="entry name" value="PP2Cc"/>
    <property type="match status" value="1"/>
</dbReference>
<gene>
    <name evidence="2" type="ORF">C7B77_16460</name>
</gene>
<dbReference type="CDD" id="cd00143">
    <property type="entry name" value="PP2Cc"/>
    <property type="match status" value="1"/>
</dbReference>
<dbReference type="InterPro" id="IPR001932">
    <property type="entry name" value="PPM-type_phosphatase-like_dom"/>
</dbReference>
<dbReference type="Proteomes" id="UP000238937">
    <property type="component" value="Unassembled WGS sequence"/>
</dbReference>
<keyword evidence="3" id="KW-1185">Reference proteome</keyword>
<dbReference type="InterPro" id="IPR036457">
    <property type="entry name" value="PPM-type-like_dom_sf"/>
</dbReference>
<evidence type="ECO:0000313" key="2">
    <source>
        <dbReference type="EMBL" id="PSB55004.1"/>
    </source>
</evidence>
<feature type="domain" description="PPM-type phosphatase" evidence="1">
    <location>
        <begin position="75"/>
        <end position="320"/>
    </location>
</feature>
<sequence>MNCHQCGGTIALTDRFCEECGASLTTNPSPQSIDSSCQKCGASPSKIDSDRYCIECGFRQVAISNDLVELALATNFAGASDRGRRHHQNEDAIALKILAPDTYIFVLCDGVSSSQHPELASRAAVNACIEAIELALCRDLAQPDTAIEIGVNAALQAVATIPIDPTSEIDPSSTTIVTAIVRDQIATIGWLGDSRAYWLAPEKSLQLTQDDSWMRDAIESGMYTPAEAEASPYAHAIVRWLGADTADDGVPNLTTFTIPSNSYLLLCTDGLWNYAPDSAYLYHTLKQSPASDPLSIVRHLIGYANQQGGQDNITVAVLAID</sequence>
<dbReference type="AlphaFoldDB" id="A0A2T1GCD5"/>
<dbReference type="InterPro" id="IPR025874">
    <property type="entry name" value="DZR"/>
</dbReference>
<evidence type="ECO:0000313" key="3">
    <source>
        <dbReference type="Proteomes" id="UP000238937"/>
    </source>
</evidence>
<dbReference type="SMART" id="SM00331">
    <property type="entry name" value="PP2C_SIG"/>
    <property type="match status" value="1"/>
</dbReference>
<dbReference type="RefSeq" id="WP_106307018.1">
    <property type="nucleotide sequence ID" value="NZ_PVWO01000218.1"/>
</dbReference>
<dbReference type="Pfam" id="PF13672">
    <property type="entry name" value="PP2C_2"/>
    <property type="match status" value="1"/>
</dbReference>
<organism evidence="2 3">
    <name type="scientific">Chamaesiphon polymorphus CCALA 037</name>
    <dbReference type="NCBI Taxonomy" id="2107692"/>
    <lineage>
        <taxon>Bacteria</taxon>
        <taxon>Bacillati</taxon>
        <taxon>Cyanobacteriota</taxon>
        <taxon>Cyanophyceae</taxon>
        <taxon>Gomontiellales</taxon>
        <taxon>Chamaesiphonaceae</taxon>
        <taxon>Chamaesiphon</taxon>
    </lineage>
</organism>
<reference evidence="2 3" key="1">
    <citation type="submission" date="2018-03" db="EMBL/GenBank/DDBJ databases">
        <title>The ancient ancestry and fast evolution of plastids.</title>
        <authorList>
            <person name="Moore K.R."/>
            <person name="Magnabosco C."/>
            <person name="Momper L."/>
            <person name="Gold D.A."/>
            <person name="Bosak T."/>
            <person name="Fournier G.P."/>
        </authorList>
    </citation>
    <scope>NUCLEOTIDE SEQUENCE [LARGE SCALE GENOMIC DNA]</scope>
    <source>
        <strain evidence="2 3">CCALA 037</strain>
    </source>
</reference>
<dbReference type="EMBL" id="PVWO01000218">
    <property type="protein sequence ID" value="PSB55004.1"/>
    <property type="molecule type" value="Genomic_DNA"/>
</dbReference>
<dbReference type="Gene3D" id="3.60.40.10">
    <property type="entry name" value="PPM-type phosphatase domain"/>
    <property type="match status" value="1"/>
</dbReference>
<proteinExistence type="predicted"/>
<evidence type="ECO:0000259" key="1">
    <source>
        <dbReference type="PROSITE" id="PS51746"/>
    </source>
</evidence>
<protein>
    <submittedName>
        <fullName evidence="2">Serine/threonine protein phosphatase</fullName>
    </submittedName>
</protein>
<accession>A0A2T1GCD5</accession>